<dbReference type="EMBL" id="AJIL01000078">
    <property type="protein sequence ID" value="KNE96736.1"/>
    <property type="molecule type" value="Genomic_DNA"/>
</dbReference>
<dbReference type="AlphaFoldDB" id="A0A0L0VC02"/>
<comment type="caution">
    <text evidence="1">The sequence shown here is derived from an EMBL/GenBank/DDBJ whole genome shotgun (WGS) entry which is preliminary data.</text>
</comment>
<gene>
    <name evidence="1" type="ORF">PSTG_10007</name>
</gene>
<protein>
    <submittedName>
        <fullName evidence="1">Uncharacterized protein</fullName>
    </submittedName>
</protein>
<proteinExistence type="predicted"/>
<sequence length="87" mass="9533">MLCPVQVIKGRLAKAGDEETLLFGHHCALVNHRVPLTEDVLLRFLKSIHRVDQEVGLTGHSFWVGGASLRYALGVPVAEICELGSRT</sequence>
<reference evidence="2" key="1">
    <citation type="submission" date="2014-03" db="EMBL/GenBank/DDBJ databases">
        <title>The Genome Sequence of Puccinia striiformis f. sp. tritici PST-78.</title>
        <authorList>
            <consortium name="The Broad Institute Genome Sequencing Platform"/>
            <person name="Cuomo C."/>
            <person name="Hulbert S."/>
            <person name="Chen X."/>
            <person name="Walker B."/>
            <person name="Young S.K."/>
            <person name="Zeng Q."/>
            <person name="Gargeya S."/>
            <person name="Fitzgerald M."/>
            <person name="Haas B."/>
            <person name="Abouelleil A."/>
            <person name="Alvarado L."/>
            <person name="Arachchi H.M."/>
            <person name="Berlin A.M."/>
            <person name="Chapman S.B."/>
            <person name="Goldberg J."/>
            <person name="Griggs A."/>
            <person name="Gujja S."/>
            <person name="Hansen M."/>
            <person name="Howarth C."/>
            <person name="Imamovic A."/>
            <person name="Larimer J."/>
            <person name="McCowan C."/>
            <person name="Montmayeur A."/>
            <person name="Murphy C."/>
            <person name="Neiman D."/>
            <person name="Pearson M."/>
            <person name="Priest M."/>
            <person name="Roberts A."/>
            <person name="Saif S."/>
            <person name="Shea T."/>
            <person name="Sisk P."/>
            <person name="Sykes S."/>
            <person name="Wortman J."/>
            <person name="Nusbaum C."/>
            <person name="Birren B."/>
        </authorList>
    </citation>
    <scope>NUCLEOTIDE SEQUENCE [LARGE SCALE GENOMIC DNA]</scope>
    <source>
        <strain evidence="2">race PST-78</strain>
    </source>
</reference>
<keyword evidence="2" id="KW-1185">Reference proteome</keyword>
<evidence type="ECO:0000313" key="1">
    <source>
        <dbReference type="EMBL" id="KNE96736.1"/>
    </source>
</evidence>
<evidence type="ECO:0000313" key="2">
    <source>
        <dbReference type="Proteomes" id="UP000054564"/>
    </source>
</evidence>
<organism evidence="1 2">
    <name type="scientific">Puccinia striiformis f. sp. tritici PST-78</name>
    <dbReference type="NCBI Taxonomy" id="1165861"/>
    <lineage>
        <taxon>Eukaryota</taxon>
        <taxon>Fungi</taxon>
        <taxon>Dikarya</taxon>
        <taxon>Basidiomycota</taxon>
        <taxon>Pucciniomycotina</taxon>
        <taxon>Pucciniomycetes</taxon>
        <taxon>Pucciniales</taxon>
        <taxon>Pucciniaceae</taxon>
        <taxon>Puccinia</taxon>
    </lineage>
</organism>
<dbReference type="OrthoDB" id="2506750at2759"/>
<dbReference type="Proteomes" id="UP000054564">
    <property type="component" value="Unassembled WGS sequence"/>
</dbReference>
<accession>A0A0L0VC02</accession>
<name>A0A0L0VC02_9BASI</name>